<dbReference type="InterPro" id="IPR016169">
    <property type="entry name" value="FAD-bd_PCMH_sub2"/>
</dbReference>
<feature type="chain" id="PRO_5043586860" evidence="8">
    <location>
        <begin position="19"/>
        <end position="591"/>
    </location>
</feature>
<dbReference type="Pfam" id="PF08031">
    <property type="entry name" value="BBE"/>
    <property type="match status" value="1"/>
</dbReference>
<accession>A0AAW0LKH5</accession>
<dbReference type="Gene3D" id="3.30.43.10">
    <property type="entry name" value="Uridine Diphospho-n-acetylenolpyruvylglucosamine Reductase, domain 2"/>
    <property type="match status" value="1"/>
</dbReference>
<reference evidence="10 11" key="1">
    <citation type="journal article" date="2018" name="Sci. Data">
        <title>The draft genome sequence of cork oak.</title>
        <authorList>
            <person name="Ramos A.M."/>
            <person name="Usie A."/>
            <person name="Barbosa P."/>
            <person name="Barros P.M."/>
            <person name="Capote T."/>
            <person name="Chaves I."/>
            <person name="Simoes F."/>
            <person name="Abreu I."/>
            <person name="Carrasquinho I."/>
            <person name="Faro C."/>
            <person name="Guimaraes J.B."/>
            <person name="Mendonca D."/>
            <person name="Nobrega F."/>
            <person name="Rodrigues L."/>
            <person name="Saibo N.J.M."/>
            <person name="Varela M.C."/>
            <person name="Egas C."/>
            <person name="Matos J."/>
            <person name="Miguel C.M."/>
            <person name="Oliveira M.M."/>
            <person name="Ricardo C.P."/>
            <person name="Goncalves S."/>
        </authorList>
    </citation>
    <scope>NUCLEOTIDE SEQUENCE [LARGE SCALE GENOMIC DNA]</scope>
    <source>
        <strain evidence="11">cv. HL8</strain>
    </source>
</reference>
<comment type="cofactor">
    <cofactor evidence="1">
        <name>FAD</name>
        <dbReference type="ChEBI" id="CHEBI:57692"/>
    </cofactor>
</comment>
<keyword evidence="5" id="KW-0274">FAD</keyword>
<keyword evidence="4 8" id="KW-0732">Signal</keyword>
<evidence type="ECO:0000256" key="2">
    <source>
        <dbReference type="ARBA" id="ARBA00005466"/>
    </source>
</evidence>
<dbReference type="PROSITE" id="PS51387">
    <property type="entry name" value="FAD_PCMH"/>
    <property type="match status" value="1"/>
</dbReference>
<dbReference type="AlphaFoldDB" id="A0AAW0LKH5"/>
<dbReference type="Proteomes" id="UP000237347">
    <property type="component" value="Unassembled WGS sequence"/>
</dbReference>
<dbReference type="Gene3D" id="3.30.465.10">
    <property type="match status" value="1"/>
</dbReference>
<evidence type="ECO:0000256" key="7">
    <source>
        <dbReference type="ARBA" id="ARBA00023180"/>
    </source>
</evidence>
<sequence>MSPLNSNLILLFSTLTHSLTMALLLHSTQTKLTHTPLELAIFLDLDTKSNSHNTQVLNQASNDIIIGVLDTGVCPSWVYPRFPPSAHTHENFLQCLTLHSRNDSISEVIYTSSNSSYSFVLESSIRNPRFSTPSTPKPLVIVTPLGVSQIQEILSCSQKHGMQVRVRSGGHDYEGLSYVSPVPFVILDMINLRNISVDVENSFAWVQSGATLGELYYEIAEQSKTLGFPAGLCPTIGVGGHFSGGGYGTILRKYGLAADNVIDAHLIDVKGRFLDRKSMGENLFWAIRGGGGASFGVIVAWKIKLVPVPSTVTVFTVNKNLEQNATKILHRWQYVADKFDKDLFIRVGLTGANSSQEGKKTVQAAFNSLYLGGKDKLLPLMQESFPELGLVSEDCKEMSWIQSILYFAGFPSGQSLDVLLNRTLTIISYKAKSDYVKNPIPESGLEGIWQRFYEKEAVSAALILTPYGGKMSEISESAIPFPHRAGNIYKIQYVVYWSEEGTAATESHVSWIRRLYAYMAPYVSKSPREAYINYRDLDIGTNNEGNTSYRQASIWGTKYFKNNFKRLVHVKTVFDPTNFFRNEQSIPPLSH</sequence>
<evidence type="ECO:0000259" key="9">
    <source>
        <dbReference type="PROSITE" id="PS51387"/>
    </source>
</evidence>
<evidence type="ECO:0000256" key="5">
    <source>
        <dbReference type="ARBA" id="ARBA00022827"/>
    </source>
</evidence>
<evidence type="ECO:0000313" key="11">
    <source>
        <dbReference type="Proteomes" id="UP000237347"/>
    </source>
</evidence>
<keyword evidence="11" id="KW-1185">Reference proteome</keyword>
<feature type="signal peptide" evidence="8">
    <location>
        <begin position="1"/>
        <end position="18"/>
    </location>
</feature>
<dbReference type="Gene3D" id="3.40.462.20">
    <property type="match status" value="1"/>
</dbReference>
<name>A0AAW0LKH5_QUESU</name>
<dbReference type="Pfam" id="PF01565">
    <property type="entry name" value="FAD_binding_4"/>
    <property type="match status" value="1"/>
</dbReference>
<dbReference type="InterPro" id="IPR036318">
    <property type="entry name" value="FAD-bd_PCMH-like_sf"/>
</dbReference>
<gene>
    <name evidence="10" type="ORF">CFP56_041665</name>
</gene>
<dbReference type="InterPro" id="IPR006094">
    <property type="entry name" value="Oxid_FAD_bind_N"/>
</dbReference>
<comment type="similarity">
    <text evidence="2">Belongs to the oxygen-dependent FAD-linked oxidoreductase family.</text>
</comment>
<dbReference type="InterPro" id="IPR016167">
    <property type="entry name" value="FAD-bd_PCMH_sub1"/>
</dbReference>
<dbReference type="GO" id="GO:0016491">
    <property type="term" value="F:oxidoreductase activity"/>
    <property type="evidence" value="ECO:0007669"/>
    <property type="project" value="InterPro"/>
</dbReference>
<evidence type="ECO:0000256" key="1">
    <source>
        <dbReference type="ARBA" id="ARBA00001974"/>
    </source>
</evidence>
<evidence type="ECO:0000256" key="3">
    <source>
        <dbReference type="ARBA" id="ARBA00022630"/>
    </source>
</evidence>
<dbReference type="FunFam" id="3.30.43.10:FF:000004">
    <property type="entry name" value="Berberine bridge enzyme-like 15"/>
    <property type="match status" value="1"/>
</dbReference>
<evidence type="ECO:0000313" key="10">
    <source>
        <dbReference type="EMBL" id="KAK7851528.1"/>
    </source>
</evidence>
<comment type="caution">
    <text evidence="10">The sequence shown here is derived from an EMBL/GenBank/DDBJ whole genome shotgun (WGS) entry which is preliminary data.</text>
</comment>
<dbReference type="GO" id="GO:1901696">
    <property type="term" value="P:cannabinoid biosynthetic process"/>
    <property type="evidence" value="ECO:0007669"/>
    <property type="project" value="UniProtKB-ARBA"/>
</dbReference>
<keyword evidence="7" id="KW-0325">Glycoprotein</keyword>
<evidence type="ECO:0000256" key="4">
    <source>
        <dbReference type="ARBA" id="ARBA00022729"/>
    </source>
</evidence>
<organism evidence="10 11">
    <name type="scientific">Quercus suber</name>
    <name type="common">Cork oak</name>
    <dbReference type="NCBI Taxonomy" id="58331"/>
    <lineage>
        <taxon>Eukaryota</taxon>
        <taxon>Viridiplantae</taxon>
        <taxon>Streptophyta</taxon>
        <taxon>Embryophyta</taxon>
        <taxon>Tracheophyta</taxon>
        <taxon>Spermatophyta</taxon>
        <taxon>Magnoliopsida</taxon>
        <taxon>eudicotyledons</taxon>
        <taxon>Gunneridae</taxon>
        <taxon>Pentapetalae</taxon>
        <taxon>rosids</taxon>
        <taxon>fabids</taxon>
        <taxon>Fagales</taxon>
        <taxon>Fagaceae</taxon>
        <taxon>Quercus</taxon>
    </lineage>
</organism>
<dbReference type="EMBL" id="PKMF04000086">
    <property type="protein sequence ID" value="KAK7851528.1"/>
    <property type="molecule type" value="Genomic_DNA"/>
</dbReference>
<dbReference type="InterPro" id="IPR012951">
    <property type="entry name" value="BBE"/>
</dbReference>
<dbReference type="InterPro" id="IPR016166">
    <property type="entry name" value="FAD-bd_PCMH"/>
</dbReference>
<dbReference type="SUPFAM" id="SSF56176">
    <property type="entry name" value="FAD-binding/transporter-associated domain-like"/>
    <property type="match status" value="1"/>
</dbReference>
<keyword evidence="3" id="KW-0285">Flavoprotein</keyword>
<dbReference type="GO" id="GO:0071949">
    <property type="term" value="F:FAD binding"/>
    <property type="evidence" value="ECO:0007669"/>
    <property type="project" value="InterPro"/>
</dbReference>
<protein>
    <submittedName>
        <fullName evidence="10">Berberine bridge enzyme-like 28</fullName>
    </submittedName>
</protein>
<feature type="domain" description="FAD-binding PCMH-type" evidence="9">
    <location>
        <begin position="134"/>
        <end position="308"/>
    </location>
</feature>
<keyword evidence="6" id="KW-1015">Disulfide bond</keyword>
<evidence type="ECO:0000256" key="8">
    <source>
        <dbReference type="SAM" id="SignalP"/>
    </source>
</evidence>
<dbReference type="PANTHER" id="PTHR32448">
    <property type="entry name" value="OS08G0158400 PROTEIN"/>
    <property type="match status" value="1"/>
</dbReference>
<proteinExistence type="inferred from homology"/>
<evidence type="ECO:0000256" key="6">
    <source>
        <dbReference type="ARBA" id="ARBA00023157"/>
    </source>
</evidence>